<keyword evidence="2" id="KW-1185">Reference proteome</keyword>
<name>A0A1J1HQJ6_9DIPT</name>
<organism evidence="1 2">
    <name type="scientific">Clunio marinus</name>
    <dbReference type="NCBI Taxonomy" id="568069"/>
    <lineage>
        <taxon>Eukaryota</taxon>
        <taxon>Metazoa</taxon>
        <taxon>Ecdysozoa</taxon>
        <taxon>Arthropoda</taxon>
        <taxon>Hexapoda</taxon>
        <taxon>Insecta</taxon>
        <taxon>Pterygota</taxon>
        <taxon>Neoptera</taxon>
        <taxon>Endopterygota</taxon>
        <taxon>Diptera</taxon>
        <taxon>Nematocera</taxon>
        <taxon>Chironomoidea</taxon>
        <taxon>Chironomidae</taxon>
        <taxon>Clunio</taxon>
    </lineage>
</organism>
<accession>A0A1J1HQJ6</accession>
<evidence type="ECO:0000313" key="2">
    <source>
        <dbReference type="Proteomes" id="UP000183832"/>
    </source>
</evidence>
<evidence type="ECO:0000313" key="1">
    <source>
        <dbReference type="EMBL" id="CRK90336.1"/>
    </source>
</evidence>
<dbReference type="AlphaFoldDB" id="A0A1J1HQJ6"/>
<dbReference type="EMBL" id="CVRI01000018">
    <property type="protein sequence ID" value="CRK90336.1"/>
    <property type="molecule type" value="Genomic_DNA"/>
</dbReference>
<reference evidence="1 2" key="1">
    <citation type="submission" date="2015-04" db="EMBL/GenBank/DDBJ databases">
        <authorList>
            <person name="Syromyatnikov M.Y."/>
            <person name="Popov V.N."/>
        </authorList>
    </citation>
    <scope>NUCLEOTIDE SEQUENCE [LARGE SCALE GENOMIC DNA]</scope>
</reference>
<proteinExistence type="predicted"/>
<dbReference type="Proteomes" id="UP000183832">
    <property type="component" value="Unassembled WGS sequence"/>
</dbReference>
<gene>
    <name evidence="1" type="ORF">CLUMA_CG004078</name>
</gene>
<protein>
    <submittedName>
        <fullName evidence="1">CLUMA_CG004078, isoform A</fullName>
    </submittedName>
</protein>
<sequence>MAYICLLRFNFYHAFNGCVWTKDGSASRTRPMKANLVASVLNEMTNNMKYFYVYFPSTSLLLYISPSQRSLEFSSTLKLGNPFNQMLLVDDNQYSRRF</sequence>